<gene>
    <name evidence="2" type="ORF">CTheo_276</name>
</gene>
<keyword evidence="1" id="KW-0472">Membrane</keyword>
<evidence type="ECO:0000313" key="2">
    <source>
        <dbReference type="EMBL" id="KAB5596291.1"/>
    </source>
</evidence>
<accession>A0A5N5QXF9</accession>
<evidence type="ECO:0000313" key="3">
    <source>
        <dbReference type="Proteomes" id="UP000383932"/>
    </source>
</evidence>
<feature type="transmembrane region" description="Helical" evidence="1">
    <location>
        <begin position="107"/>
        <end position="128"/>
    </location>
</feature>
<dbReference type="Proteomes" id="UP000383932">
    <property type="component" value="Unassembled WGS sequence"/>
</dbReference>
<dbReference type="EMBL" id="SSOP01000002">
    <property type="protein sequence ID" value="KAB5596291.1"/>
    <property type="molecule type" value="Genomic_DNA"/>
</dbReference>
<comment type="caution">
    <text evidence="2">The sequence shown here is derived from an EMBL/GenBank/DDBJ whole genome shotgun (WGS) entry which is preliminary data.</text>
</comment>
<keyword evidence="1 2" id="KW-0812">Transmembrane</keyword>
<organism evidence="2 3">
    <name type="scientific">Ceratobasidium theobromae</name>
    <dbReference type="NCBI Taxonomy" id="1582974"/>
    <lineage>
        <taxon>Eukaryota</taxon>
        <taxon>Fungi</taxon>
        <taxon>Dikarya</taxon>
        <taxon>Basidiomycota</taxon>
        <taxon>Agaricomycotina</taxon>
        <taxon>Agaricomycetes</taxon>
        <taxon>Cantharellales</taxon>
        <taxon>Ceratobasidiaceae</taxon>
        <taxon>Ceratobasidium</taxon>
    </lineage>
</organism>
<name>A0A5N5QXF9_9AGAM</name>
<dbReference type="OrthoDB" id="3229881at2759"/>
<reference evidence="2 3" key="1">
    <citation type="journal article" date="2019" name="Fungal Biol. Biotechnol.">
        <title>Draft genome sequence of fastidious pathogen Ceratobasidium theobromae, which causes vascular-streak dieback in Theobroma cacao.</title>
        <authorList>
            <person name="Ali S.S."/>
            <person name="Asman A."/>
            <person name="Shao J."/>
            <person name="Firmansyah A.P."/>
            <person name="Susilo A.W."/>
            <person name="Rosmana A."/>
            <person name="McMahon P."/>
            <person name="Junaid M."/>
            <person name="Guest D."/>
            <person name="Kheng T.Y."/>
            <person name="Meinhardt L.W."/>
            <person name="Bailey B.A."/>
        </authorList>
    </citation>
    <scope>NUCLEOTIDE SEQUENCE [LARGE SCALE GENOMIC DNA]</scope>
    <source>
        <strain evidence="2 3">CT2</strain>
    </source>
</reference>
<keyword evidence="3" id="KW-1185">Reference proteome</keyword>
<sequence length="317" mass="34583">MAAELIVALAINSQCVQSRLVEASTRLRSASSPGTSVRVTHDHLFFGDSHCVCVLSSDDTHPEPRGTPELKALPVVNLAAFTTSPLPFGDFPFIFNLNSRSDKKMKLIPTTVSVLGFVFAVIGIPTAGQKSFNAMAALYGAQGGGINYGFSVGQTRFIGGDMIRAMGLYQFIGTLYLQPIISGQEIGQGKPGPASLGLKHYAPTFHIKGGSLYQLNNETSVLYANVVNVTETQGSHIIPKLQLFLEEKPRGIGGRWQWHDTTLHFEKGEWTNHGLFHSCRDINGAYGIYVDFNVTQEYPQNCVAITFHSFGNEDQNI</sequence>
<keyword evidence="1" id="KW-1133">Transmembrane helix</keyword>
<protein>
    <submittedName>
        <fullName evidence="2">Transmembrane protein</fullName>
    </submittedName>
</protein>
<proteinExistence type="predicted"/>
<dbReference type="AlphaFoldDB" id="A0A5N5QXF9"/>
<evidence type="ECO:0000256" key="1">
    <source>
        <dbReference type="SAM" id="Phobius"/>
    </source>
</evidence>